<dbReference type="InterPro" id="IPR056406">
    <property type="entry name" value="THD_CWZF3/5/7"/>
</dbReference>
<feature type="region of interest" description="Disordered" evidence="5">
    <location>
        <begin position="121"/>
        <end position="143"/>
    </location>
</feature>
<feature type="coiled-coil region" evidence="4">
    <location>
        <begin position="1108"/>
        <end position="1135"/>
    </location>
</feature>
<feature type="compositionally biased region" description="Polar residues" evidence="5">
    <location>
        <begin position="65"/>
        <end position="93"/>
    </location>
</feature>
<feature type="compositionally biased region" description="Basic and acidic residues" evidence="5">
    <location>
        <begin position="733"/>
        <end position="755"/>
    </location>
</feature>
<evidence type="ECO:0000256" key="1">
    <source>
        <dbReference type="ARBA" id="ARBA00022723"/>
    </source>
</evidence>
<evidence type="ECO:0000256" key="4">
    <source>
        <dbReference type="SAM" id="Coils"/>
    </source>
</evidence>
<dbReference type="PANTHER" id="PTHR46524">
    <property type="entry name" value="CW-TYPE ZINC FINGER"/>
    <property type="match status" value="1"/>
</dbReference>
<feature type="compositionally biased region" description="Basic and acidic residues" evidence="5">
    <location>
        <begin position="27"/>
        <end position="37"/>
    </location>
</feature>
<dbReference type="SMR" id="A0A1D6K2Y1"/>
<dbReference type="ExpressionAtlas" id="A0A1D6K2Y1">
    <property type="expression patterns" value="baseline and differential"/>
</dbReference>
<dbReference type="InterPro" id="IPR055300">
    <property type="entry name" value="CWZF3/5/7"/>
</dbReference>
<dbReference type="InterPro" id="IPR011124">
    <property type="entry name" value="Znf_CW"/>
</dbReference>
<keyword evidence="3" id="KW-0862">Zinc</keyword>
<feature type="region of interest" description="Disordered" evidence="5">
    <location>
        <begin position="268"/>
        <end position="289"/>
    </location>
</feature>
<dbReference type="PROSITE" id="PS51050">
    <property type="entry name" value="ZF_CW"/>
    <property type="match status" value="1"/>
</dbReference>
<dbReference type="Pfam" id="PF24756">
    <property type="entry name" value="THD_CWZF3-5-7"/>
    <property type="match status" value="1"/>
</dbReference>
<name>A0A1D6K2Y1_MAIZE</name>
<dbReference type="Pfam" id="PF07496">
    <property type="entry name" value="zf-CW"/>
    <property type="match status" value="1"/>
</dbReference>
<keyword evidence="1" id="KW-0479">Metal-binding</keyword>
<organism evidence="7">
    <name type="scientific">Zea mays</name>
    <name type="common">Maize</name>
    <dbReference type="NCBI Taxonomy" id="4577"/>
    <lineage>
        <taxon>Eukaryota</taxon>
        <taxon>Viridiplantae</taxon>
        <taxon>Streptophyta</taxon>
        <taxon>Embryophyta</taxon>
        <taxon>Tracheophyta</taxon>
        <taxon>Spermatophyta</taxon>
        <taxon>Magnoliopsida</taxon>
        <taxon>Liliopsida</taxon>
        <taxon>Poales</taxon>
        <taxon>Poaceae</taxon>
        <taxon>PACMAD clade</taxon>
        <taxon>Panicoideae</taxon>
        <taxon>Andropogonodae</taxon>
        <taxon>Andropogoneae</taxon>
        <taxon>Tripsacinae</taxon>
        <taxon>Zea</taxon>
    </lineage>
</organism>
<dbReference type="Gene3D" id="3.30.40.100">
    <property type="match status" value="1"/>
</dbReference>
<dbReference type="InParanoid" id="A0A1D6K2Y1"/>
<dbReference type="GO" id="GO:0008270">
    <property type="term" value="F:zinc ion binding"/>
    <property type="evidence" value="ECO:0007669"/>
    <property type="project" value="UniProtKB-KW"/>
</dbReference>
<evidence type="ECO:0000256" key="5">
    <source>
        <dbReference type="SAM" id="MobiDB-lite"/>
    </source>
</evidence>
<evidence type="ECO:0000256" key="2">
    <source>
        <dbReference type="ARBA" id="ARBA00022771"/>
    </source>
</evidence>
<feature type="region of interest" description="Disordered" evidence="5">
    <location>
        <begin position="1"/>
        <end position="93"/>
    </location>
</feature>
<evidence type="ECO:0000313" key="7">
    <source>
        <dbReference type="EMBL" id="ONL98025.1"/>
    </source>
</evidence>
<evidence type="ECO:0000256" key="3">
    <source>
        <dbReference type="ARBA" id="ARBA00022833"/>
    </source>
</evidence>
<proteinExistence type="predicted"/>
<feature type="compositionally biased region" description="Polar residues" evidence="5">
    <location>
        <begin position="837"/>
        <end position="847"/>
    </location>
</feature>
<accession>A0A1D6K2Y1</accession>
<evidence type="ECO:0000259" key="6">
    <source>
        <dbReference type="PROSITE" id="PS51050"/>
    </source>
</evidence>
<dbReference type="EMBL" id="CM007647">
    <property type="protein sequence ID" value="ONL98020.1"/>
    <property type="molecule type" value="Genomic_DNA"/>
</dbReference>
<dbReference type="EMBL" id="CM007647">
    <property type="protein sequence ID" value="ONL98025.1"/>
    <property type="molecule type" value="Genomic_DNA"/>
</dbReference>
<dbReference type="PANTHER" id="PTHR46524:SF7">
    <property type="entry name" value="CW-TYPE ZINC FINGER"/>
    <property type="match status" value="1"/>
</dbReference>
<feature type="compositionally biased region" description="Low complexity" evidence="5">
    <location>
        <begin position="277"/>
        <end position="289"/>
    </location>
</feature>
<feature type="domain" description="CW-type" evidence="6">
    <location>
        <begin position="508"/>
        <end position="561"/>
    </location>
</feature>
<dbReference type="IntAct" id="A0A1D6K2Y1">
    <property type="interactions" value="5"/>
</dbReference>
<keyword evidence="2" id="KW-0863">Zinc-finger</keyword>
<protein>
    <submittedName>
        <fullName evidence="7">CW-type Zinc Finger</fullName>
    </submittedName>
</protein>
<keyword evidence="4" id="KW-0175">Coiled coil</keyword>
<feature type="compositionally biased region" description="Low complexity" evidence="5">
    <location>
        <begin position="816"/>
        <end position="836"/>
    </location>
</feature>
<feature type="region of interest" description="Disordered" evidence="5">
    <location>
        <begin position="815"/>
        <end position="847"/>
    </location>
</feature>
<reference evidence="7" key="1">
    <citation type="submission" date="2015-12" db="EMBL/GenBank/DDBJ databases">
        <title>Update maize B73 reference genome by single molecule sequencing technologies.</title>
        <authorList>
            <consortium name="Maize Genome Sequencing Project"/>
            <person name="Ware D."/>
        </authorList>
    </citation>
    <scope>NUCLEOTIDE SEQUENCE [LARGE SCALE GENOMIC DNA]</scope>
    <source>
        <tissue evidence="7">Seedling</tissue>
    </source>
</reference>
<dbReference type="STRING" id="4577.A0A1D6K2Y1"/>
<feature type="region of interest" description="Disordered" evidence="5">
    <location>
        <begin position="729"/>
        <end position="757"/>
    </location>
</feature>
<sequence>MLFRPVPSAAGRITQSKTTAGGISGTADERERPERGKNSYCDEETQPTNRPRPPSPSRHGRPTYQRDTATALRPNNATRPTSIETSTGRNLSVTVREPSPELGRSVLVQLVGRGMQSLRGAQRECAGPRGRRVAGDTEELEEGEACSDADGEAFVDPDVAFSYIDEKLQHVLGHFQKEFEGEVSAENLGSKFGGYGSFLPTYQRSPLLPQSESPHIALNISMSGSPYQPSAERMDQNPSTVAVEPISRNNGFGAPSASDSIKKKKFLSTNDEESIAGSDSLDTSLSGSDSKSLKFQTKVCLSNDLPRENAVIYSGLGLDISPRSSMEESPNGLGGLSPECSNVPFESPRTILQVMTCLPVPGGFLLSPLHGNLLQLRNKVAPVLKNLETHLDMENVSRALEGRSQSFHPLGLIRGNVTKQMRPCSKKKVAVDTKTSKYKGDASATMNNEVNIQVPASQKEKMNTNNKNEFEVGSARKEIPASVKHGELYMQPASSVSTMNAYHVPAPVVIEDHWVRCDICHKLRLLPYGMNPSMLPKKWKCTMLHWLPGMNRCDISEDETTGALNALFAIPATATTLSSGSPHTAVTGGIMERNKAYPKLKTKIRIDQDEQKSYKKTKIEAWHQIDRGQDHRCDSDGVEVPDEHKALLAKAKAMKGSHETDDMSLCKKNIASGYDSSENVNNVNALDVPFHSEKKEHPSDVDILDLSCKKNAVKKLEIQLNSLHCISNGPQKNLKEKKSNKLKSKEMASKEDSRHGKVQHADAVLSSLGHLNYELGADNKFVTGKESLSEQLETLPAKQVLDLAEAPGRDVAYLQSSTTVSSSSSKISSSRRNTNSQEANDSPIKSASSLPLRDFSIKMISGNRKDGTVDASLGNTHNLARYQNSEVIALNYGQQAGNFEGDQVAGEPNFHGSLQGISDSNIKEIPQSAGAQVSNITGFGRSLDNSLPEASCREDLTVNDTVVGRGDHQLCSGEQKDFNMEVRLPLPDQHCFGRINTESGSVRHESKNIEVRQGSGTAQRLGMLFKKEKSHLRILNRDIQNHVNQVVNFPLKGGKQKVCPTSVKSESLKMKAKLVRFNVETGVQHGSVKQVTSSTLDTSPMRKDGSMITFALKEARDLKHKANDLKNKGQELESTGLYFEAALKFLHVAFLLETPSFDISRQGGGGRSMKMYSETAKLCKHIVCYMLNEVLSLASFCAYEYERCKKMASAALAYKCVEVAYLKAAYYKHRTATKDQQELQAAVQITRGEPPSPSALDIDNLNSHGSSNASSLKGDNSPHVPGNHLPLAIHNQAQLLRLLAYTNDMNLAFDATRKAESVIASATGCPERGVVGDGLASVKAVLDLNFNNVNELLRLVRVSMESISS</sequence>
<gene>
    <name evidence="7" type="ORF">ZEAMMB73_Zm00001d029134</name>
</gene>